<dbReference type="AlphaFoldDB" id="A0A6P5WQS5"/>
<dbReference type="GO" id="GO:0005783">
    <property type="term" value="C:endoplasmic reticulum"/>
    <property type="evidence" value="ECO:0007669"/>
    <property type="project" value="UniProtKB-ARBA"/>
</dbReference>
<evidence type="ECO:0000313" key="8">
    <source>
        <dbReference type="Proteomes" id="UP000515121"/>
    </source>
</evidence>
<comment type="subcellular location">
    <subcellularLocation>
        <location evidence="2">Endomembrane system</location>
        <topology evidence="2">Multi-pass membrane protein</topology>
    </subcellularLocation>
    <subcellularLocation>
        <location evidence="7">Membrane</location>
        <topology evidence="7">Multi-pass membrane protein</topology>
    </subcellularLocation>
</comment>
<keyword evidence="6 7" id="KW-0472">Membrane</keyword>
<feature type="transmembrane region" description="Helical" evidence="7">
    <location>
        <begin position="93"/>
        <end position="109"/>
    </location>
</feature>
<dbReference type="InterPro" id="IPR004895">
    <property type="entry name" value="Prenylated_rab_accept_PRA1"/>
</dbReference>
<name>A0A6P5WQS5_DURZI</name>
<keyword evidence="8" id="KW-1185">Reference proteome</keyword>
<keyword evidence="7" id="KW-0813">Transport</keyword>
<evidence type="ECO:0000256" key="6">
    <source>
        <dbReference type="ARBA" id="ARBA00023136"/>
    </source>
</evidence>
<evidence type="ECO:0000256" key="1">
    <source>
        <dbReference type="ARBA" id="ARBA00002501"/>
    </source>
</evidence>
<gene>
    <name evidence="9" type="primary">LOC111276403</name>
</gene>
<dbReference type="PANTHER" id="PTHR19317:SF53">
    <property type="entry name" value="PRA1 FAMILY PROTEIN G1"/>
    <property type="match status" value="1"/>
</dbReference>
<proteinExistence type="inferred from homology"/>
<dbReference type="OrthoDB" id="63113at2759"/>
<dbReference type="RefSeq" id="XP_022717866.1">
    <property type="nucleotide sequence ID" value="XM_022862131.1"/>
</dbReference>
<dbReference type="Proteomes" id="UP000515121">
    <property type="component" value="Unplaced"/>
</dbReference>
<keyword evidence="4 7" id="KW-0812">Transmembrane</keyword>
<comment type="similarity">
    <text evidence="3 7">Belongs to the PRA1 family.</text>
</comment>
<evidence type="ECO:0000256" key="4">
    <source>
        <dbReference type="ARBA" id="ARBA00022692"/>
    </source>
</evidence>
<dbReference type="GeneID" id="111276403"/>
<reference evidence="9" key="1">
    <citation type="submission" date="2025-08" db="UniProtKB">
        <authorList>
            <consortium name="RefSeq"/>
        </authorList>
    </citation>
    <scope>IDENTIFICATION</scope>
    <source>
        <tissue evidence="9">Fruit stalk</tissue>
    </source>
</reference>
<protein>
    <recommendedName>
        <fullName evidence="7">PRA1 family protein</fullName>
    </recommendedName>
</protein>
<dbReference type="KEGG" id="dzi:111276403"/>
<dbReference type="GO" id="GO:0005794">
    <property type="term" value="C:Golgi apparatus"/>
    <property type="evidence" value="ECO:0007669"/>
    <property type="project" value="TreeGrafter"/>
</dbReference>
<evidence type="ECO:0000256" key="3">
    <source>
        <dbReference type="ARBA" id="ARBA00006483"/>
    </source>
</evidence>
<organism evidence="8 9">
    <name type="scientific">Durio zibethinus</name>
    <name type="common">Durian</name>
    <dbReference type="NCBI Taxonomy" id="66656"/>
    <lineage>
        <taxon>Eukaryota</taxon>
        <taxon>Viridiplantae</taxon>
        <taxon>Streptophyta</taxon>
        <taxon>Embryophyta</taxon>
        <taxon>Tracheophyta</taxon>
        <taxon>Spermatophyta</taxon>
        <taxon>Magnoliopsida</taxon>
        <taxon>eudicotyledons</taxon>
        <taxon>Gunneridae</taxon>
        <taxon>Pentapetalae</taxon>
        <taxon>rosids</taxon>
        <taxon>malvids</taxon>
        <taxon>Malvales</taxon>
        <taxon>Malvaceae</taxon>
        <taxon>Helicteroideae</taxon>
        <taxon>Durio</taxon>
    </lineage>
</organism>
<dbReference type="Pfam" id="PF03208">
    <property type="entry name" value="PRA1"/>
    <property type="match status" value="1"/>
</dbReference>
<dbReference type="PANTHER" id="PTHR19317">
    <property type="entry name" value="PRENYLATED RAB ACCEPTOR 1-RELATED"/>
    <property type="match status" value="1"/>
</dbReference>
<evidence type="ECO:0000313" key="9">
    <source>
        <dbReference type="RefSeq" id="XP_022717866.1"/>
    </source>
</evidence>
<evidence type="ECO:0000256" key="7">
    <source>
        <dbReference type="RuleBase" id="RU363107"/>
    </source>
</evidence>
<accession>A0A6P5WQS5</accession>
<dbReference type="GO" id="GO:0016192">
    <property type="term" value="P:vesicle-mediated transport"/>
    <property type="evidence" value="ECO:0007669"/>
    <property type="project" value="TreeGrafter"/>
</dbReference>
<dbReference type="GO" id="GO:0016020">
    <property type="term" value="C:membrane"/>
    <property type="evidence" value="ECO:0007669"/>
    <property type="project" value="UniProtKB-SubCell"/>
</dbReference>
<evidence type="ECO:0000256" key="2">
    <source>
        <dbReference type="ARBA" id="ARBA00004127"/>
    </source>
</evidence>
<evidence type="ECO:0000256" key="5">
    <source>
        <dbReference type="ARBA" id="ARBA00022989"/>
    </source>
</evidence>
<comment type="function">
    <text evidence="1 7">May be involved in both secretory and endocytic intracellular trafficking in the endosomal/prevacuolar compartments.</text>
</comment>
<sequence length="201" mass="21446">MQNHQSTAATYTTIPISASDVISRSIHNLTATLFRHLRPWPQLLGSGSGSFSRPHSHTFVSRAPANLRYFRANYSIVVAATSALSLIGSPLSLLLFCGLFTLWLLLYFFREDPLVLCGHCVSDRLVLFSLAFLSVSAVWVCGVLPNLALGFGIGVLVCGVHALLRNSDGLFLDENDAVSTGLVHSVAAAGTTTTCAAPSPN</sequence>
<keyword evidence="5 7" id="KW-1133">Transmembrane helix</keyword>
<feature type="transmembrane region" description="Helical" evidence="7">
    <location>
        <begin position="146"/>
        <end position="164"/>
    </location>
</feature>